<dbReference type="HAMAP" id="MF_00719">
    <property type="entry name" value="CobS"/>
    <property type="match status" value="1"/>
</dbReference>
<dbReference type="AlphaFoldDB" id="A0A1G6NXB6"/>
<keyword evidence="13 19" id="KW-0472">Membrane</keyword>
<keyword evidence="11 19" id="KW-0460">Magnesium</keyword>
<dbReference type="PANTHER" id="PTHR34148:SF1">
    <property type="entry name" value="ADENOSYLCOBINAMIDE-GDP RIBAZOLETRANSFERASE"/>
    <property type="match status" value="1"/>
</dbReference>
<evidence type="ECO:0000313" key="21">
    <source>
        <dbReference type="Proteomes" id="UP000199322"/>
    </source>
</evidence>
<keyword evidence="10 19" id="KW-0812">Transmembrane</keyword>
<keyword evidence="8 19" id="KW-0169">Cobalamin biosynthesis</keyword>
<feature type="transmembrane region" description="Helical" evidence="19">
    <location>
        <begin position="160"/>
        <end position="179"/>
    </location>
</feature>
<evidence type="ECO:0000256" key="5">
    <source>
        <dbReference type="ARBA" id="ARBA00013200"/>
    </source>
</evidence>
<dbReference type="GO" id="GO:0009236">
    <property type="term" value="P:cobalamin biosynthetic process"/>
    <property type="evidence" value="ECO:0007669"/>
    <property type="project" value="UniProtKB-UniRule"/>
</dbReference>
<evidence type="ECO:0000256" key="14">
    <source>
        <dbReference type="ARBA" id="ARBA00025228"/>
    </source>
</evidence>
<evidence type="ECO:0000256" key="15">
    <source>
        <dbReference type="ARBA" id="ARBA00032605"/>
    </source>
</evidence>
<dbReference type="Proteomes" id="UP000199322">
    <property type="component" value="Unassembled WGS sequence"/>
</dbReference>
<name>A0A1G6NXB6_9BACT</name>
<evidence type="ECO:0000256" key="12">
    <source>
        <dbReference type="ARBA" id="ARBA00022989"/>
    </source>
</evidence>
<evidence type="ECO:0000256" key="19">
    <source>
        <dbReference type="HAMAP-Rule" id="MF_00719"/>
    </source>
</evidence>
<keyword evidence="12 19" id="KW-1133">Transmembrane helix</keyword>
<evidence type="ECO:0000256" key="10">
    <source>
        <dbReference type="ARBA" id="ARBA00022692"/>
    </source>
</evidence>
<dbReference type="STRING" id="28234.SAMN04488588_1682"/>
<dbReference type="GO" id="GO:0051073">
    <property type="term" value="F:adenosylcobinamide-GDP ribazoletransferase activity"/>
    <property type="evidence" value="ECO:0007669"/>
    <property type="project" value="UniProtKB-UniRule"/>
</dbReference>
<feature type="transmembrane region" description="Helical" evidence="19">
    <location>
        <begin position="104"/>
        <end position="123"/>
    </location>
</feature>
<evidence type="ECO:0000256" key="17">
    <source>
        <dbReference type="ARBA" id="ARBA00048623"/>
    </source>
</evidence>
<dbReference type="GO" id="GO:0005886">
    <property type="term" value="C:plasma membrane"/>
    <property type="evidence" value="ECO:0007669"/>
    <property type="project" value="UniProtKB-SubCell"/>
</dbReference>
<feature type="transmembrane region" description="Helical" evidence="19">
    <location>
        <begin position="29"/>
        <end position="49"/>
    </location>
</feature>
<comment type="similarity">
    <text evidence="4 19">Belongs to the CobS family.</text>
</comment>
<organism evidence="20 21">
    <name type="scientific">Geotoga petraea</name>
    <dbReference type="NCBI Taxonomy" id="28234"/>
    <lineage>
        <taxon>Bacteria</taxon>
        <taxon>Thermotogati</taxon>
        <taxon>Thermotogota</taxon>
        <taxon>Thermotogae</taxon>
        <taxon>Petrotogales</taxon>
        <taxon>Petrotogaceae</taxon>
        <taxon>Geotoga</taxon>
    </lineage>
</organism>
<keyword evidence="21" id="KW-1185">Reference proteome</keyword>
<dbReference type="EC" id="2.7.8.26" evidence="5 19"/>
<evidence type="ECO:0000256" key="6">
    <source>
        <dbReference type="ARBA" id="ARBA00015850"/>
    </source>
</evidence>
<accession>A0A1G6NXB6</accession>
<comment type="subcellular location">
    <subcellularLocation>
        <location evidence="2 19">Cell membrane</location>
        <topology evidence="2 19">Multi-pass membrane protein</topology>
    </subcellularLocation>
</comment>
<dbReference type="RefSeq" id="WP_091404743.1">
    <property type="nucleotide sequence ID" value="NZ_FMYV01000006.1"/>
</dbReference>
<evidence type="ECO:0000256" key="4">
    <source>
        <dbReference type="ARBA" id="ARBA00010561"/>
    </source>
</evidence>
<comment type="function">
    <text evidence="14 19">Joins adenosylcobinamide-GDP and alpha-ribazole to generate adenosylcobalamin (Ado-cobalamin). Also synthesizes adenosylcobalamin 5'-phosphate from adenosylcobinamide-GDP and alpha-ribazole 5'-phosphate.</text>
</comment>
<reference evidence="20 21" key="1">
    <citation type="submission" date="2016-10" db="EMBL/GenBank/DDBJ databases">
        <authorList>
            <person name="de Groot N.N."/>
        </authorList>
    </citation>
    <scope>NUCLEOTIDE SEQUENCE [LARGE SCALE GENOMIC DNA]</scope>
    <source>
        <strain evidence="20 21">WG14</strain>
    </source>
</reference>
<comment type="pathway">
    <text evidence="3 19">Cofactor biosynthesis; adenosylcobalamin biosynthesis; adenosylcobalamin from cob(II)yrinate a,c-diamide: step 7/7.</text>
</comment>
<evidence type="ECO:0000256" key="8">
    <source>
        <dbReference type="ARBA" id="ARBA00022573"/>
    </source>
</evidence>
<comment type="catalytic activity">
    <reaction evidence="17 19">
        <text>alpha-ribazole + adenosylcob(III)inamide-GDP = adenosylcob(III)alamin + GMP + H(+)</text>
        <dbReference type="Rhea" id="RHEA:16049"/>
        <dbReference type="ChEBI" id="CHEBI:10329"/>
        <dbReference type="ChEBI" id="CHEBI:15378"/>
        <dbReference type="ChEBI" id="CHEBI:18408"/>
        <dbReference type="ChEBI" id="CHEBI:58115"/>
        <dbReference type="ChEBI" id="CHEBI:60487"/>
        <dbReference type="EC" id="2.7.8.26"/>
    </reaction>
</comment>
<dbReference type="GO" id="GO:0008818">
    <property type="term" value="F:cobalamin 5'-phosphate synthase activity"/>
    <property type="evidence" value="ECO:0007669"/>
    <property type="project" value="UniProtKB-UniRule"/>
</dbReference>
<dbReference type="Pfam" id="PF02654">
    <property type="entry name" value="CobS"/>
    <property type="match status" value="1"/>
</dbReference>
<keyword evidence="7 19" id="KW-1003">Cell membrane</keyword>
<comment type="catalytic activity">
    <reaction evidence="18 19">
        <text>alpha-ribazole 5'-phosphate + adenosylcob(III)inamide-GDP = adenosylcob(III)alamin 5'-phosphate + GMP + H(+)</text>
        <dbReference type="Rhea" id="RHEA:23560"/>
        <dbReference type="ChEBI" id="CHEBI:15378"/>
        <dbReference type="ChEBI" id="CHEBI:57918"/>
        <dbReference type="ChEBI" id="CHEBI:58115"/>
        <dbReference type="ChEBI" id="CHEBI:60487"/>
        <dbReference type="ChEBI" id="CHEBI:60493"/>
        <dbReference type="EC" id="2.7.8.26"/>
    </reaction>
</comment>
<keyword evidence="9 19" id="KW-0808">Transferase</keyword>
<evidence type="ECO:0000256" key="7">
    <source>
        <dbReference type="ARBA" id="ARBA00022475"/>
    </source>
</evidence>
<comment type="cofactor">
    <cofactor evidence="1 19">
        <name>Mg(2+)</name>
        <dbReference type="ChEBI" id="CHEBI:18420"/>
    </cofactor>
</comment>
<protein>
    <recommendedName>
        <fullName evidence="6 19">Adenosylcobinamide-GDP ribazoletransferase</fullName>
        <ecNumber evidence="5 19">2.7.8.26</ecNumber>
    </recommendedName>
    <alternativeName>
        <fullName evidence="16 19">Cobalamin synthase</fullName>
    </alternativeName>
    <alternativeName>
        <fullName evidence="15 19">Cobalamin-5'-phosphate synthase</fullName>
    </alternativeName>
</protein>
<sequence>MKNLFVAFGTISKIPVPTVKKINIKRSTIFFPVVGYVASLINFGIYYLLKDYIPTNILISLIMIVYFYLFQYFHFDGFVDLIDGFGAQIKTKEERLKILKDSRVGAFALLGGVLYILFLFNLMNNIPEGFLLAPVFSRYTMNLLLTISKPARKDGLGKMYFPYPKFYFLLSLIFILPIAYFNLQIFLIGIASSIISAVIMNIISNKKIEGVTGDVIGASAIISEVVYLFILNLFL</sequence>
<dbReference type="PANTHER" id="PTHR34148">
    <property type="entry name" value="ADENOSYLCOBINAMIDE-GDP RIBAZOLETRANSFERASE"/>
    <property type="match status" value="1"/>
</dbReference>
<proteinExistence type="inferred from homology"/>
<evidence type="ECO:0000256" key="2">
    <source>
        <dbReference type="ARBA" id="ARBA00004651"/>
    </source>
</evidence>
<evidence type="ECO:0000256" key="3">
    <source>
        <dbReference type="ARBA" id="ARBA00004663"/>
    </source>
</evidence>
<feature type="transmembrane region" description="Helical" evidence="19">
    <location>
        <begin position="55"/>
        <end position="73"/>
    </location>
</feature>
<dbReference type="EMBL" id="FMYV01000006">
    <property type="protein sequence ID" value="SDC71984.1"/>
    <property type="molecule type" value="Genomic_DNA"/>
</dbReference>
<evidence type="ECO:0000313" key="20">
    <source>
        <dbReference type="EMBL" id="SDC71984.1"/>
    </source>
</evidence>
<evidence type="ECO:0000256" key="13">
    <source>
        <dbReference type="ARBA" id="ARBA00023136"/>
    </source>
</evidence>
<evidence type="ECO:0000256" key="18">
    <source>
        <dbReference type="ARBA" id="ARBA00049504"/>
    </source>
</evidence>
<evidence type="ECO:0000256" key="11">
    <source>
        <dbReference type="ARBA" id="ARBA00022842"/>
    </source>
</evidence>
<dbReference type="UniPathway" id="UPA00148">
    <property type="reaction ID" value="UER00238"/>
</dbReference>
<gene>
    <name evidence="19" type="primary">cobS</name>
    <name evidence="20" type="ORF">SAMN04488588_1682</name>
</gene>
<feature type="transmembrane region" description="Helical" evidence="19">
    <location>
        <begin position="215"/>
        <end position="234"/>
    </location>
</feature>
<evidence type="ECO:0000256" key="16">
    <source>
        <dbReference type="ARBA" id="ARBA00032853"/>
    </source>
</evidence>
<evidence type="ECO:0000256" key="9">
    <source>
        <dbReference type="ARBA" id="ARBA00022679"/>
    </source>
</evidence>
<evidence type="ECO:0000256" key="1">
    <source>
        <dbReference type="ARBA" id="ARBA00001946"/>
    </source>
</evidence>
<dbReference type="InterPro" id="IPR003805">
    <property type="entry name" value="CobS"/>
</dbReference>